<dbReference type="Pfam" id="PF00814">
    <property type="entry name" value="TsaD"/>
    <property type="match status" value="1"/>
</dbReference>
<dbReference type="PANTHER" id="PTHR11735">
    <property type="entry name" value="TRNA N6-ADENOSINE THREONYLCARBAMOYLTRANSFERASE"/>
    <property type="match status" value="1"/>
</dbReference>
<evidence type="ECO:0000259" key="1">
    <source>
        <dbReference type="Pfam" id="PF00814"/>
    </source>
</evidence>
<gene>
    <name evidence="2" type="primary">tsaB</name>
    <name evidence="2" type="ORF">PYS61_00110</name>
</gene>
<organism evidence="2 3">
    <name type="scientific">Amygdalobacter indicium</name>
    <dbReference type="NCBI Taxonomy" id="3029272"/>
    <lineage>
        <taxon>Bacteria</taxon>
        <taxon>Bacillati</taxon>
        <taxon>Bacillota</taxon>
        <taxon>Clostridia</taxon>
        <taxon>Eubacteriales</taxon>
        <taxon>Oscillospiraceae</taxon>
        <taxon>Amygdalobacter</taxon>
    </lineage>
</organism>
<keyword evidence="3" id="KW-1185">Reference proteome</keyword>
<keyword evidence="2" id="KW-0808">Transferase</keyword>
<reference evidence="2 3" key="1">
    <citation type="submission" date="2023-02" db="EMBL/GenBank/DDBJ databases">
        <title>Novel Oscillospiraceae bacterial genomes.</title>
        <authorList>
            <person name="Srinivasan S."/>
            <person name="Austin M.N."/>
            <person name="Fiedler T.L."/>
            <person name="Strenk S.M."/>
            <person name="Agnew K.J."/>
            <person name="Nagana Gowda G.A."/>
            <person name="Raftery D."/>
            <person name="Beamer M.A."/>
            <person name="Achilles S.L."/>
            <person name="Wiesenfeld H.C."/>
            <person name="Fredricks D.N."/>
            <person name="Hillier S.L."/>
        </authorList>
    </citation>
    <scope>NUCLEOTIDE SEQUENCE [LARGE SCALE GENOMIC DNA]</scope>
    <source>
        <strain evidence="2 3">CHIC02 1186E3-8</strain>
    </source>
</reference>
<protein>
    <submittedName>
        <fullName evidence="2">tRNA (Adenosine(37)-N6)-threonylcarbamoyltransferase complex dimerization subunit type 1 TsaB</fullName>
        <ecNumber evidence="2">2.3.1.234</ecNumber>
    </submittedName>
</protein>
<dbReference type="NCBIfam" id="TIGR03725">
    <property type="entry name" value="T6A_YeaZ"/>
    <property type="match status" value="1"/>
</dbReference>
<dbReference type="InterPro" id="IPR000905">
    <property type="entry name" value="Gcp-like_dom"/>
</dbReference>
<sequence length="240" mass="26205">MNILAIDTSMQATSCALLQVTDKTTTLLAANYLNVALTHSETSQVLAENCLQAAQLTLKDIDYFVAVNGPGSFTGLRIGVTLVKTWAYSQNKPCIAISSLSTLAAAVMDLPADTCLIPCLDARNERVYWQAEVGGKIVIPAQATAFASIKEQLQVKLPQTVKKIKFISTGKPEWADKYAATFQPEFTAVTWQITELSAVQAAKAAALQIQEQRAKLLPYNELVPNYLALSQAERQRQLKK</sequence>
<dbReference type="SUPFAM" id="SSF53067">
    <property type="entry name" value="Actin-like ATPase domain"/>
    <property type="match status" value="1"/>
</dbReference>
<dbReference type="EMBL" id="CP118868">
    <property type="protein sequence ID" value="WEG35601.1"/>
    <property type="molecule type" value="Genomic_DNA"/>
</dbReference>
<dbReference type="EC" id="2.3.1.234" evidence="2"/>
<dbReference type="GO" id="GO:0061711">
    <property type="term" value="F:tRNA N(6)-L-threonylcarbamoyladenine synthase activity"/>
    <property type="evidence" value="ECO:0007669"/>
    <property type="project" value="UniProtKB-EC"/>
</dbReference>
<dbReference type="Gene3D" id="3.30.420.40">
    <property type="match status" value="2"/>
</dbReference>
<accession>A0ABY8C4R9</accession>
<name>A0ABY8C4R9_9FIRM</name>
<dbReference type="InterPro" id="IPR043129">
    <property type="entry name" value="ATPase_NBD"/>
</dbReference>
<proteinExistence type="predicted"/>
<feature type="domain" description="Gcp-like" evidence="1">
    <location>
        <begin position="37"/>
        <end position="213"/>
    </location>
</feature>
<dbReference type="RefSeq" id="WP_315571718.1">
    <property type="nucleotide sequence ID" value="NZ_CP118868.1"/>
</dbReference>
<keyword evidence="2" id="KW-0012">Acyltransferase</keyword>
<dbReference type="PANTHER" id="PTHR11735:SF11">
    <property type="entry name" value="TRNA THREONYLCARBAMOYLADENOSINE BIOSYNTHESIS PROTEIN TSAB"/>
    <property type="match status" value="1"/>
</dbReference>
<dbReference type="InterPro" id="IPR022496">
    <property type="entry name" value="T6A_TsaB"/>
</dbReference>
<evidence type="ECO:0000313" key="2">
    <source>
        <dbReference type="EMBL" id="WEG35601.1"/>
    </source>
</evidence>
<dbReference type="Proteomes" id="UP001220478">
    <property type="component" value="Chromosome"/>
</dbReference>
<evidence type="ECO:0000313" key="3">
    <source>
        <dbReference type="Proteomes" id="UP001220478"/>
    </source>
</evidence>